<dbReference type="EMBL" id="JAOPJF010000034">
    <property type="protein sequence ID" value="KAK1143960.1"/>
    <property type="molecule type" value="Genomic_DNA"/>
</dbReference>
<accession>A0ACC3B1K8</accession>
<keyword evidence="2" id="KW-1185">Reference proteome</keyword>
<sequence>MDTPYSPPAHVPIYMNSPTIPPTPKPTHLVSLPLILLLPPTLLFLLHAIRKDYRAFLALGPGGTPSTPTGYLRICILRLVALRNPFSPPSIPSTLSPKTGYFDPCPPTSPSYTYPSTPTSQNKARDTNEHEIQTPERKRSYYLPYRLGPPPLVTGIAPQRQLTQRSTKHIYKHLARAIEELVQANPKEYVLGTSCFEKHSTGIFASPCTTTTTTTPSAPSTGGKHRRNTCNGEICHSHPIDGSLHLTLHPADVRVLIERGWGQRHPLAWEEETSRRWLCGTRFVPAGFVMVYAPRDEDEVRVVMEVVRAAGWWVSGES</sequence>
<proteinExistence type="predicted"/>
<protein>
    <submittedName>
        <fullName evidence="1">Uncharacterized protein</fullName>
    </submittedName>
</protein>
<evidence type="ECO:0000313" key="2">
    <source>
        <dbReference type="Proteomes" id="UP001177260"/>
    </source>
</evidence>
<gene>
    <name evidence="1" type="ORF">N8T08_005869</name>
</gene>
<reference evidence="1 2" key="1">
    <citation type="journal article" date="2023" name="ACS Omega">
        <title>Identification of the Neoaspergillic Acid Biosynthesis Gene Cluster by Establishing an In Vitro CRISPR-Ribonucleoprotein Genetic System in Aspergillus melleus.</title>
        <authorList>
            <person name="Yuan B."/>
            <person name="Grau M.F."/>
            <person name="Murata R.M."/>
            <person name="Torok T."/>
            <person name="Venkateswaran K."/>
            <person name="Stajich J.E."/>
            <person name="Wang C.C.C."/>
        </authorList>
    </citation>
    <scope>NUCLEOTIDE SEQUENCE [LARGE SCALE GENOMIC DNA]</scope>
    <source>
        <strain evidence="1 2">IMV 1140</strain>
    </source>
</reference>
<dbReference type="Proteomes" id="UP001177260">
    <property type="component" value="Unassembled WGS sequence"/>
</dbReference>
<name>A0ACC3B1K8_9EURO</name>
<organism evidence="1 2">
    <name type="scientific">Aspergillus melleus</name>
    <dbReference type="NCBI Taxonomy" id="138277"/>
    <lineage>
        <taxon>Eukaryota</taxon>
        <taxon>Fungi</taxon>
        <taxon>Dikarya</taxon>
        <taxon>Ascomycota</taxon>
        <taxon>Pezizomycotina</taxon>
        <taxon>Eurotiomycetes</taxon>
        <taxon>Eurotiomycetidae</taxon>
        <taxon>Eurotiales</taxon>
        <taxon>Aspergillaceae</taxon>
        <taxon>Aspergillus</taxon>
        <taxon>Aspergillus subgen. Circumdati</taxon>
    </lineage>
</organism>
<comment type="caution">
    <text evidence="1">The sequence shown here is derived from an EMBL/GenBank/DDBJ whole genome shotgun (WGS) entry which is preliminary data.</text>
</comment>
<evidence type="ECO:0000313" key="1">
    <source>
        <dbReference type="EMBL" id="KAK1143960.1"/>
    </source>
</evidence>